<gene>
    <name evidence="1" type="ORF">GGR02_002467</name>
</gene>
<accession>A0A840DNZ1</accession>
<dbReference type="RefSeq" id="WP_183185227.1">
    <property type="nucleotide sequence ID" value="NZ_BMNP01000018.1"/>
</dbReference>
<dbReference type="EMBL" id="JACIDE010000018">
    <property type="protein sequence ID" value="MBB4074700.1"/>
    <property type="molecule type" value="Genomic_DNA"/>
</dbReference>
<evidence type="ECO:0000313" key="1">
    <source>
        <dbReference type="EMBL" id="MBB4074700.1"/>
    </source>
</evidence>
<reference evidence="1 2" key="1">
    <citation type="submission" date="2020-08" db="EMBL/GenBank/DDBJ databases">
        <title>Genomic Encyclopedia of Type Strains, Phase IV (KMG-IV): sequencing the most valuable type-strain genomes for metagenomic binning, comparative biology and taxonomic classification.</title>
        <authorList>
            <person name="Goeker M."/>
        </authorList>
    </citation>
    <scope>NUCLEOTIDE SEQUENCE [LARGE SCALE GENOMIC DNA]</scope>
    <source>
        <strain evidence="1 2">DSM 17075</strain>
    </source>
</reference>
<sequence>MDKYKIGELFNNCMELFQKTNALYRKTISNPETLSPIVSVYLSEVYTLSEKLKLFLTLNEELTHYEITSLLSFFDRVYFELKEVIETRDRNTSWLYSEFENYKKQHEIVERMLRDQIQQLN</sequence>
<name>A0A840DNZ1_9BACL</name>
<organism evidence="1 2">
    <name type="scientific">Anoxybacteroides voinovskiense</name>
    <dbReference type="NCBI Taxonomy" id="230470"/>
    <lineage>
        <taxon>Bacteria</taxon>
        <taxon>Bacillati</taxon>
        <taxon>Bacillota</taxon>
        <taxon>Bacilli</taxon>
        <taxon>Bacillales</taxon>
        <taxon>Anoxybacillaceae</taxon>
        <taxon>Anoxybacteroides</taxon>
    </lineage>
</organism>
<dbReference type="Proteomes" id="UP000559598">
    <property type="component" value="Unassembled WGS sequence"/>
</dbReference>
<dbReference type="AlphaFoldDB" id="A0A840DNZ1"/>
<proteinExistence type="predicted"/>
<comment type="caution">
    <text evidence="1">The sequence shown here is derived from an EMBL/GenBank/DDBJ whole genome shotgun (WGS) entry which is preliminary data.</text>
</comment>
<protein>
    <submittedName>
        <fullName evidence="1">Uncharacterized protein</fullName>
    </submittedName>
</protein>
<keyword evidence="2" id="KW-1185">Reference proteome</keyword>
<evidence type="ECO:0000313" key="2">
    <source>
        <dbReference type="Proteomes" id="UP000559598"/>
    </source>
</evidence>